<feature type="transmembrane region" description="Helical" evidence="6">
    <location>
        <begin position="191"/>
        <end position="210"/>
    </location>
</feature>
<feature type="transmembrane region" description="Helical" evidence="6">
    <location>
        <begin position="316"/>
        <end position="340"/>
    </location>
</feature>
<gene>
    <name evidence="6" type="primary">mrdB</name>
    <name evidence="6" type="synonym">rodA</name>
    <name evidence="7" type="ORF">ATE48_15875</name>
</gene>
<keyword evidence="6" id="KW-0573">Peptidoglycan synthesis</keyword>
<dbReference type="STRING" id="1759059.ATE48_15875"/>
<evidence type="ECO:0000256" key="4">
    <source>
        <dbReference type="ARBA" id="ARBA00022989"/>
    </source>
</evidence>
<dbReference type="EC" id="2.4.99.28" evidence="6"/>
<dbReference type="InterPro" id="IPR011923">
    <property type="entry name" value="RodA/MrdB"/>
</dbReference>
<keyword evidence="6" id="KW-0328">Glycosyltransferase</keyword>
<accession>A0A1B1AL37</accession>
<sequence>MTTLSMTAGPNTVFDRFAKLNWGIITILIALAFVGVLMHFSVSSGAWTDMPLTHGIRFAVLLAMMVLAAIFLDTRVWLAIAYPLYAVALILLVGVEVAGATRMGATRWLDIGPLSLQPSELMKVGIVLALARYYHSLDPRKTGTVLWIVPPFLMIVAPVALVMHQPDLGTSLMILFAGVCIMFLGGLLWRIIAAGAIVAIGGAIFAYFGVLHEYQRQRVDVFLGITQDPLGAGYHVLQSKIAIGSAGLFGRGWMQGTQSQLDFLPEKHTDFIFTMIVEEFGLLGGALVLGLFGALMGLTMQVAYKARSLFGKLAAGGVAATLACYVFINTAMVIGLVPVVGIPLPIISFGGTAMVTLMAGYAIVLSVDLHRDQHGARGWLW</sequence>
<comment type="function">
    <text evidence="6">Peptidoglycan polymerase that is essential for cell wall elongation.</text>
</comment>
<dbReference type="OrthoDB" id="9768187at2"/>
<proteinExistence type="inferred from homology"/>
<evidence type="ECO:0000256" key="5">
    <source>
        <dbReference type="ARBA" id="ARBA00023136"/>
    </source>
</evidence>
<dbReference type="FunCoup" id="A0A1B1AL37">
    <property type="interactions" value="283"/>
</dbReference>
<dbReference type="Proteomes" id="UP000092498">
    <property type="component" value="Chromosome"/>
</dbReference>
<comment type="catalytic activity">
    <reaction evidence="6">
        <text>[GlcNAc-(1-&gt;4)-Mur2Ac(oyl-L-Ala-gamma-D-Glu-L-Lys-D-Ala-D-Ala)](n)-di-trans,octa-cis-undecaprenyl diphosphate + beta-D-GlcNAc-(1-&gt;4)-Mur2Ac(oyl-L-Ala-gamma-D-Glu-L-Lys-D-Ala-D-Ala)-di-trans,octa-cis-undecaprenyl diphosphate = [GlcNAc-(1-&gt;4)-Mur2Ac(oyl-L-Ala-gamma-D-Glu-L-Lys-D-Ala-D-Ala)](n+1)-di-trans,octa-cis-undecaprenyl diphosphate + di-trans,octa-cis-undecaprenyl diphosphate + H(+)</text>
        <dbReference type="Rhea" id="RHEA:23708"/>
        <dbReference type="Rhea" id="RHEA-COMP:9602"/>
        <dbReference type="Rhea" id="RHEA-COMP:9603"/>
        <dbReference type="ChEBI" id="CHEBI:15378"/>
        <dbReference type="ChEBI" id="CHEBI:58405"/>
        <dbReference type="ChEBI" id="CHEBI:60033"/>
        <dbReference type="ChEBI" id="CHEBI:78435"/>
        <dbReference type="EC" id="2.4.99.28"/>
    </reaction>
</comment>
<dbReference type="HAMAP" id="MF_02079">
    <property type="entry name" value="PGT_RodA"/>
    <property type="match status" value="1"/>
</dbReference>
<evidence type="ECO:0000313" key="7">
    <source>
        <dbReference type="EMBL" id="ANP47289.1"/>
    </source>
</evidence>
<dbReference type="EMBL" id="CP013244">
    <property type="protein sequence ID" value="ANP47289.1"/>
    <property type="molecule type" value="Genomic_DNA"/>
</dbReference>
<feature type="transmembrane region" description="Helical" evidence="6">
    <location>
        <begin position="78"/>
        <end position="99"/>
    </location>
</feature>
<keyword evidence="8" id="KW-1185">Reference proteome</keyword>
<comment type="subcellular location">
    <subcellularLocation>
        <location evidence="6">Cell inner membrane</location>
        <topology evidence="6">Multi-pass membrane protein</topology>
    </subcellularLocation>
    <subcellularLocation>
        <location evidence="1">Membrane</location>
        <topology evidence="1">Multi-pass membrane protein</topology>
    </subcellularLocation>
</comment>
<feature type="transmembrane region" description="Helical" evidence="6">
    <location>
        <begin position="54"/>
        <end position="72"/>
    </location>
</feature>
<evidence type="ECO:0000256" key="6">
    <source>
        <dbReference type="HAMAP-Rule" id="MF_02079"/>
    </source>
</evidence>
<keyword evidence="6" id="KW-0808">Transferase</keyword>
<dbReference type="GO" id="GO:0008955">
    <property type="term" value="F:peptidoglycan glycosyltransferase activity"/>
    <property type="evidence" value="ECO:0007669"/>
    <property type="project" value="UniProtKB-UniRule"/>
</dbReference>
<name>A0A1B1AL37_9PROT</name>
<dbReference type="GO" id="GO:0008360">
    <property type="term" value="P:regulation of cell shape"/>
    <property type="evidence" value="ECO:0007669"/>
    <property type="project" value="UniProtKB-KW"/>
</dbReference>
<feature type="transmembrane region" description="Helical" evidence="6">
    <location>
        <begin position="280"/>
        <end position="304"/>
    </location>
</feature>
<comment type="similarity">
    <text evidence="6">Belongs to the SEDS family. MrdB/RodA subfamily.</text>
</comment>
<evidence type="ECO:0000256" key="1">
    <source>
        <dbReference type="ARBA" id="ARBA00004141"/>
    </source>
</evidence>
<dbReference type="AlphaFoldDB" id="A0A1B1AL37"/>
<dbReference type="Pfam" id="PF01098">
    <property type="entry name" value="FTSW_RODA_SPOVE"/>
    <property type="match status" value="1"/>
</dbReference>
<dbReference type="GO" id="GO:0009252">
    <property type="term" value="P:peptidoglycan biosynthetic process"/>
    <property type="evidence" value="ECO:0007669"/>
    <property type="project" value="UniProtKB-UniRule"/>
</dbReference>
<keyword evidence="2 6" id="KW-0812">Transmembrane</keyword>
<dbReference type="NCBIfam" id="TIGR02210">
    <property type="entry name" value="rodA_shape"/>
    <property type="match status" value="1"/>
</dbReference>
<feature type="transmembrane region" description="Helical" evidence="6">
    <location>
        <begin position="20"/>
        <end position="42"/>
    </location>
</feature>
<keyword evidence="6" id="KW-0961">Cell wall biogenesis/degradation</keyword>
<dbReference type="InterPro" id="IPR001182">
    <property type="entry name" value="FtsW/RodA"/>
</dbReference>
<dbReference type="GO" id="GO:0005886">
    <property type="term" value="C:plasma membrane"/>
    <property type="evidence" value="ECO:0007669"/>
    <property type="project" value="UniProtKB-SubCell"/>
</dbReference>
<evidence type="ECO:0000313" key="8">
    <source>
        <dbReference type="Proteomes" id="UP000092498"/>
    </source>
</evidence>
<organism evidence="7 8">
    <name type="scientific">Candidatus Viadribacter manganicus</name>
    <dbReference type="NCBI Taxonomy" id="1759059"/>
    <lineage>
        <taxon>Bacteria</taxon>
        <taxon>Pseudomonadati</taxon>
        <taxon>Pseudomonadota</taxon>
        <taxon>Alphaproteobacteria</taxon>
        <taxon>Hyphomonadales</taxon>
        <taxon>Hyphomonadaceae</taxon>
        <taxon>Candidatus Viadribacter</taxon>
    </lineage>
</organism>
<dbReference type="GO" id="GO:0071555">
    <property type="term" value="P:cell wall organization"/>
    <property type="evidence" value="ECO:0007669"/>
    <property type="project" value="UniProtKB-KW"/>
</dbReference>
<dbReference type="PANTHER" id="PTHR30474">
    <property type="entry name" value="CELL CYCLE PROTEIN"/>
    <property type="match status" value="1"/>
</dbReference>
<dbReference type="KEGG" id="cbot:ATE48_15875"/>
<comment type="pathway">
    <text evidence="6">Cell wall biogenesis; peptidoglycan biosynthesis.</text>
</comment>
<feature type="transmembrane region" description="Helical" evidence="6">
    <location>
        <begin position="144"/>
        <end position="162"/>
    </location>
</feature>
<keyword evidence="3 6" id="KW-0133">Cell shape</keyword>
<dbReference type="RefSeq" id="WP_066773157.1">
    <property type="nucleotide sequence ID" value="NZ_CP013244.1"/>
</dbReference>
<keyword evidence="5 6" id="KW-0472">Membrane</keyword>
<keyword evidence="4 6" id="KW-1133">Transmembrane helix</keyword>
<evidence type="ECO:0000256" key="3">
    <source>
        <dbReference type="ARBA" id="ARBA00022960"/>
    </source>
</evidence>
<dbReference type="UniPathway" id="UPA00219"/>
<dbReference type="GO" id="GO:0015648">
    <property type="term" value="F:lipid-linked peptidoglycan transporter activity"/>
    <property type="evidence" value="ECO:0007669"/>
    <property type="project" value="TreeGrafter"/>
</dbReference>
<feature type="transmembrane region" description="Helical" evidence="6">
    <location>
        <begin position="346"/>
        <end position="367"/>
    </location>
</feature>
<dbReference type="InParanoid" id="A0A1B1AL37"/>
<dbReference type="GO" id="GO:0051301">
    <property type="term" value="P:cell division"/>
    <property type="evidence" value="ECO:0007669"/>
    <property type="project" value="InterPro"/>
</dbReference>
<evidence type="ECO:0000256" key="2">
    <source>
        <dbReference type="ARBA" id="ARBA00022692"/>
    </source>
</evidence>
<feature type="transmembrane region" description="Helical" evidence="6">
    <location>
        <begin position="168"/>
        <end position="184"/>
    </location>
</feature>
<dbReference type="PANTHER" id="PTHR30474:SF1">
    <property type="entry name" value="PEPTIDOGLYCAN GLYCOSYLTRANSFERASE MRDB"/>
    <property type="match status" value="1"/>
</dbReference>
<protein>
    <recommendedName>
        <fullName evidence="6">Peptidoglycan glycosyltransferase MrdB</fullName>
        <shortName evidence="6">PGT</shortName>
        <ecNumber evidence="6">2.4.99.28</ecNumber>
    </recommendedName>
    <alternativeName>
        <fullName evidence="6">Cell elongation protein RodA</fullName>
    </alternativeName>
    <alternativeName>
        <fullName evidence="6">Cell wall polymerase</fullName>
    </alternativeName>
    <alternativeName>
        <fullName evidence="6">Peptidoglycan polymerase</fullName>
        <shortName evidence="6">PG polymerase</shortName>
    </alternativeName>
</protein>
<reference evidence="7 8" key="1">
    <citation type="submission" date="2015-11" db="EMBL/GenBank/DDBJ databases">
        <title>Whole-Genome Sequence of Candidatus Oderbacter manganicum from the National Park Lower Oder Valley, Germany.</title>
        <authorList>
            <person name="Braun B."/>
            <person name="Liere K."/>
            <person name="Szewzyk U."/>
        </authorList>
    </citation>
    <scope>NUCLEOTIDE SEQUENCE [LARGE SCALE GENOMIC DNA]</scope>
    <source>
        <strain evidence="7 8">OTSz_A_272</strain>
    </source>
</reference>
<keyword evidence="6" id="KW-1003">Cell membrane</keyword>
<keyword evidence="6" id="KW-0997">Cell inner membrane</keyword>
<dbReference type="GO" id="GO:0032153">
    <property type="term" value="C:cell division site"/>
    <property type="evidence" value="ECO:0007669"/>
    <property type="project" value="TreeGrafter"/>
</dbReference>